<feature type="domain" description="SusD-like N-terminal" evidence="7">
    <location>
        <begin position="32"/>
        <end position="225"/>
    </location>
</feature>
<evidence type="ECO:0000256" key="2">
    <source>
        <dbReference type="ARBA" id="ARBA00006275"/>
    </source>
</evidence>
<name>A0A512B3C7_9BACT</name>
<dbReference type="PROSITE" id="PS51257">
    <property type="entry name" value="PROKAR_LIPOPROTEIN"/>
    <property type="match status" value="1"/>
</dbReference>
<evidence type="ECO:0000259" key="6">
    <source>
        <dbReference type="Pfam" id="PF07980"/>
    </source>
</evidence>
<proteinExistence type="inferred from homology"/>
<dbReference type="SUPFAM" id="SSF48452">
    <property type="entry name" value="TPR-like"/>
    <property type="match status" value="1"/>
</dbReference>
<accession>A0A512B3C7</accession>
<dbReference type="InterPro" id="IPR012944">
    <property type="entry name" value="SusD_RagB_dom"/>
</dbReference>
<evidence type="ECO:0000313" key="9">
    <source>
        <dbReference type="Proteomes" id="UP000321532"/>
    </source>
</evidence>
<feature type="domain" description="RagB/SusD" evidence="6">
    <location>
        <begin position="265"/>
        <end position="589"/>
    </location>
</feature>
<evidence type="ECO:0000259" key="7">
    <source>
        <dbReference type="Pfam" id="PF14322"/>
    </source>
</evidence>
<dbReference type="EMBL" id="BJYS01000033">
    <property type="protein sequence ID" value="GEO06297.1"/>
    <property type="molecule type" value="Genomic_DNA"/>
</dbReference>
<dbReference type="Proteomes" id="UP000321532">
    <property type="component" value="Unassembled WGS sequence"/>
</dbReference>
<dbReference type="GO" id="GO:0009279">
    <property type="term" value="C:cell outer membrane"/>
    <property type="evidence" value="ECO:0007669"/>
    <property type="project" value="UniProtKB-SubCell"/>
</dbReference>
<sequence length="591" mass="66907">MLPSKLNRDYMKKIYSLLIAAVFFTGCEKDLLDTSPYDSIASSNMWTTDNLTDLGVNGVYAALNESTVAGREVYMMDVYSFVGQHRNAEPLLMATITPSHAMFRDNWQGLYEGIQRANDAILNIPKSPSSAEKKGRYMAESKFLRAYFYSRLNQLWKGVPIYLEPFSDAEATKPGSTEAEVWSAIISDLTDAINEPNLPLKYAKGNANYGHVTKGAAYALRGKAYIYTQQWALAAADFSKVKDAGYTLFNDYRALFKEANEQADEMIFSIQNMSLAGYGSSSQWYAGSRSSFGSGFARYLISPNLVNLYENVDGSPFNWDAIIPGYTAMAPAKREVFFLRNNITTAERNAAVNRGLDISLYLPTGNEQRIRQAYTNRDPRLAHNVITPYSTYNGVFGSVNSTVTSRWPYRSDALNVQDLNAEPVNRFNYLHRKFVYEGNSELLTRDASPTDMPIIRYADVLLMWAEAINEQGFSQDAVNLVNQVRARAGVAPLQTTNAALPTYVNTQVNMRERIRNERRREFPNEGINFFDEMRWKTLKEKVFATGNGARMVWETNVHTYSYLGDHLYNWAIPQVEIERNPNLKQNPGWPN</sequence>
<evidence type="ECO:0000313" key="8">
    <source>
        <dbReference type="EMBL" id="GEO06297.1"/>
    </source>
</evidence>
<keyword evidence="9" id="KW-1185">Reference proteome</keyword>
<comment type="caution">
    <text evidence="8">The sequence shown here is derived from an EMBL/GenBank/DDBJ whole genome shotgun (WGS) entry which is preliminary data.</text>
</comment>
<reference evidence="8 9" key="1">
    <citation type="submission" date="2019-07" db="EMBL/GenBank/DDBJ databases">
        <title>Whole genome shotgun sequence of Adhaeribacter aerolatus NBRC 106133.</title>
        <authorList>
            <person name="Hosoyama A."/>
            <person name="Uohara A."/>
            <person name="Ohji S."/>
            <person name="Ichikawa N."/>
        </authorList>
    </citation>
    <scope>NUCLEOTIDE SEQUENCE [LARGE SCALE GENOMIC DNA]</scope>
    <source>
        <strain evidence="8 9">NBRC 106133</strain>
    </source>
</reference>
<dbReference type="Pfam" id="PF07980">
    <property type="entry name" value="SusD_RagB"/>
    <property type="match status" value="1"/>
</dbReference>
<dbReference type="AlphaFoldDB" id="A0A512B3C7"/>
<evidence type="ECO:0000256" key="5">
    <source>
        <dbReference type="ARBA" id="ARBA00023237"/>
    </source>
</evidence>
<dbReference type="InterPro" id="IPR033985">
    <property type="entry name" value="SusD-like_N"/>
</dbReference>
<evidence type="ECO:0000256" key="4">
    <source>
        <dbReference type="ARBA" id="ARBA00023136"/>
    </source>
</evidence>
<organism evidence="8 9">
    <name type="scientific">Adhaeribacter aerolatus</name>
    <dbReference type="NCBI Taxonomy" id="670289"/>
    <lineage>
        <taxon>Bacteria</taxon>
        <taxon>Pseudomonadati</taxon>
        <taxon>Bacteroidota</taxon>
        <taxon>Cytophagia</taxon>
        <taxon>Cytophagales</taxon>
        <taxon>Hymenobacteraceae</taxon>
        <taxon>Adhaeribacter</taxon>
    </lineage>
</organism>
<evidence type="ECO:0000256" key="3">
    <source>
        <dbReference type="ARBA" id="ARBA00022729"/>
    </source>
</evidence>
<evidence type="ECO:0008006" key="10">
    <source>
        <dbReference type="Google" id="ProtNLM"/>
    </source>
</evidence>
<gene>
    <name evidence="8" type="ORF">AAE02nite_39610</name>
</gene>
<keyword evidence="4" id="KW-0472">Membrane</keyword>
<keyword evidence="5" id="KW-0998">Cell outer membrane</keyword>
<dbReference type="Pfam" id="PF14322">
    <property type="entry name" value="SusD-like_3"/>
    <property type="match status" value="1"/>
</dbReference>
<dbReference type="Gene3D" id="1.25.40.390">
    <property type="match status" value="1"/>
</dbReference>
<dbReference type="InterPro" id="IPR011990">
    <property type="entry name" value="TPR-like_helical_dom_sf"/>
</dbReference>
<evidence type="ECO:0000256" key="1">
    <source>
        <dbReference type="ARBA" id="ARBA00004442"/>
    </source>
</evidence>
<keyword evidence="3" id="KW-0732">Signal</keyword>
<comment type="subcellular location">
    <subcellularLocation>
        <location evidence="1">Cell outer membrane</location>
    </subcellularLocation>
</comment>
<comment type="similarity">
    <text evidence="2">Belongs to the SusD family.</text>
</comment>
<protein>
    <recommendedName>
        <fullName evidence="10">Starch-binding protein</fullName>
    </recommendedName>
</protein>